<evidence type="ECO:0000313" key="7">
    <source>
        <dbReference type="EMBL" id="SUZ13844.1"/>
    </source>
</evidence>
<keyword evidence="4" id="KW-0539">Nucleus</keyword>
<dbReference type="GO" id="GO:0031390">
    <property type="term" value="C:Ctf18 RFC-like complex"/>
    <property type="evidence" value="ECO:0007669"/>
    <property type="project" value="InterPro"/>
</dbReference>
<evidence type="ECO:0000256" key="2">
    <source>
        <dbReference type="ARBA" id="ARBA00022705"/>
    </source>
</evidence>
<dbReference type="OrthoDB" id="121932at2759"/>
<keyword evidence="5" id="KW-0131">Cell cycle</keyword>
<name>A0A381LIW4_BLUGR</name>
<evidence type="ECO:0000256" key="3">
    <source>
        <dbReference type="ARBA" id="ARBA00023125"/>
    </source>
</evidence>
<protein>
    <submittedName>
        <fullName evidence="7">BgtA-21039</fullName>
    </submittedName>
</protein>
<dbReference type="PANTHER" id="PTHR28605">
    <property type="entry name" value="CTF8, CHROMOSOME TRANSMISSION FIDELITY FACTOR 8 HOMOLOG (S. CEREVISIAE)"/>
    <property type="match status" value="1"/>
</dbReference>
<reference evidence="7" key="1">
    <citation type="submission" date="2018-07" db="EMBL/GenBank/DDBJ databases">
        <authorList>
            <person name="Quirk P.G."/>
            <person name="Krulwich T.A."/>
        </authorList>
    </citation>
    <scope>NUCLEOTIDE SEQUENCE</scope>
    <source>
        <strain evidence="7">96224</strain>
    </source>
</reference>
<dbReference type="GO" id="GO:0007064">
    <property type="term" value="P:mitotic sister chromatid cohesion"/>
    <property type="evidence" value="ECO:0007669"/>
    <property type="project" value="InterPro"/>
</dbReference>
<organism evidence="7">
    <name type="scientific">Blumeria graminis f. sp. tritici 96224</name>
    <dbReference type="NCBI Taxonomy" id="1268274"/>
    <lineage>
        <taxon>Eukaryota</taxon>
        <taxon>Fungi</taxon>
        <taxon>Dikarya</taxon>
        <taxon>Ascomycota</taxon>
        <taxon>Pezizomycotina</taxon>
        <taxon>Leotiomycetes</taxon>
        <taxon>Erysiphales</taxon>
        <taxon>Erysiphaceae</taxon>
        <taxon>Blumeria</taxon>
    </lineage>
</organism>
<comment type="subcellular location">
    <subcellularLocation>
        <location evidence="1">Nucleus</location>
    </subcellularLocation>
</comment>
<dbReference type="InterPro" id="IPR018607">
    <property type="entry name" value="Ctf8"/>
</dbReference>
<accession>A0A381LIW4</accession>
<dbReference type="GO" id="GO:0003677">
    <property type="term" value="F:DNA binding"/>
    <property type="evidence" value="ECO:0007669"/>
    <property type="project" value="UniProtKB-KW"/>
</dbReference>
<dbReference type="GO" id="GO:0006260">
    <property type="term" value="P:DNA replication"/>
    <property type="evidence" value="ECO:0007669"/>
    <property type="project" value="UniProtKB-KW"/>
</dbReference>
<feature type="non-terminal residue" evidence="7">
    <location>
        <position position="234"/>
    </location>
</feature>
<evidence type="ECO:0000256" key="4">
    <source>
        <dbReference type="ARBA" id="ARBA00023242"/>
    </source>
</evidence>
<evidence type="ECO:0000256" key="1">
    <source>
        <dbReference type="ARBA" id="ARBA00004123"/>
    </source>
</evidence>
<dbReference type="EMBL" id="UIGY01000249">
    <property type="protein sequence ID" value="SUZ13844.1"/>
    <property type="molecule type" value="Genomic_DNA"/>
</dbReference>
<comment type="similarity">
    <text evidence="6">Belongs to the CTF8 family.</text>
</comment>
<keyword evidence="2" id="KW-0235">DNA replication</keyword>
<dbReference type="Pfam" id="PF09696">
    <property type="entry name" value="Ctf8"/>
    <property type="match status" value="1"/>
</dbReference>
<dbReference type="AlphaFoldDB" id="A0A381LIW4"/>
<evidence type="ECO:0000256" key="5">
    <source>
        <dbReference type="ARBA" id="ARBA00023306"/>
    </source>
</evidence>
<evidence type="ECO:0000256" key="6">
    <source>
        <dbReference type="ARBA" id="ARBA00038447"/>
    </source>
</evidence>
<sequence length="234" mass="26024">MANELSVEYYFCRLCPSGCDAELLRNSGSVCAWEYTRVSGDILFSVNGSTKYPEFILGTETLAHISQSTYFAGINGVLVSMNQEQIQLVKCPPLKTQTQSSLPTLLCTPSGLAILELQGTLNLPPCKDMNDLSLDPSAGHGNQEYPIGRLLFPDYEKSGTDSTDWMKRVYMYIGKHQRLTGEVKKLPKALAIIRKMAIEKEGLDEDETTSVQLEIVEIVKYKILFSSRPEPVTT</sequence>
<dbReference type="PANTHER" id="PTHR28605:SF1">
    <property type="entry name" value="CHROMOSOME TRANSMISSION FIDELITY FACTOR 8"/>
    <property type="match status" value="1"/>
</dbReference>
<keyword evidence="3" id="KW-0238">DNA-binding</keyword>
<gene>
    <name evidence="7" type="ORF">BGT96224V2_LOCUS7064</name>
</gene>
<proteinExistence type="inferred from homology"/>